<dbReference type="EnsemblMetazoa" id="PHUM546100-RA">
    <property type="protein sequence ID" value="PHUM546100-PA"/>
    <property type="gene ID" value="PHUM546100"/>
</dbReference>
<dbReference type="STRING" id="121224.E0W063"/>
<dbReference type="InterPro" id="IPR003994">
    <property type="entry name" value="UXT"/>
</dbReference>
<dbReference type="GO" id="GO:0045944">
    <property type="term" value="P:positive regulation of transcription by RNA polymerase II"/>
    <property type="evidence" value="ECO:0007669"/>
    <property type="project" value="TreeGrafter"/>
</dbReference>
<dbReference type="PANTHER" id="PTHR13345">
    <property type="entry name" value="MEDIATOR OF RNA POLYMERASE II TRANSCRIPTION SUBUNIT 10"/>
    <property type="match status" value="1"/>
</dbReference>
<dbReference type="InterPro" id="IPR004127">
    <property type="entry name" value="Prefoldin_subunit_alpha"/>
</dbReference>
<dbReference type="eggNOG" id="KOG3047">
    <property type="taxonomic scope" value="Eukaryota"/>
</dbReference>
<reference evidence="3" key="3">
    <citation type="submission" date="2021-02" db="UniProtKB">
        <authorList>
            <consortium name="EnsemblMetazoa"/>
        </authorList>
    </citation>
    <scope>IDENTIFICATION</scope>
    <source>
        <strain evidence="3">USDA</strain>
    </source>
</reference>
<comment type="similarity">
    <text evidence="1">Belongs to the UXT family.</text>
</comment>
<dbReference type="AlphaFoldDB" id="E0W063"/>
<dbReference type="Proteomes" id="UP000009046">
    <property type="component" value="Unassembled WGS sequence"/>
</dbReference>
<dbReference type="GeneID" id="8240367"/>
<dbReference type="Gene3D" id="1.10.287.370">
    <property type="match status" value="1"/>
</dbReference>
<dbReference type="InterPro" id="IPR009053">
    <property type="entry name" value="Prefoldin"/>
</dbReference>
<evidence type="ECO:0000313" key="3">
    <source>
        <dbReference type="EnsemblMetazoa" id="PHUM546100-PA"/>
    </source>
</evidence>
<protein>
    <submittedName>
        <fullName evidence="2 3">Uxt, putative</fullName>
    </submittedName>
</protein>
<dbReference type="EMBL" id="AAZO01006636">
    <property type="status" value="NOT_ANNOTATED_CDS"/>
    <property type="molecule type" value="Genomic_DNA"/>
</dbReference>
<dbReference type="GO" id="GO:0000122">
    <property type="term" value="P:negative regulation of transcription by RNA polymerase II"/>
    <property type="evidence" value="ECO:0007669"/>
    <property type="project" value="InterPro"/>
</dbReference>
<dbReference type="CDD" id="cd23158">
    <property type="entry name" value="Prefoldin_UXT"/>
    <property type="match status" value="1"/>
</dbReference>
<evidence type="ECO:0000256" key="1">
    <source>
        <dbReference type="ARBA" id="ARBA00007666"/>
    </source>
</evidence>
<dbReference type="PRINTS" id="PR01502">
    <property type="entry name" value="UXTPROTEIN"/>
</dbReference>
<keyword evidence="4" id="KW-1185">Reference proteome</keyword>
<dbReference type="KEGG" id="phu:Phum_PHUM546100"/>
<accession>E0W063</accession>
<dbReference type="RefSeq" id="XP_002431757.1">
    <property type="nucleotide sequence ID" value="XM_002431712.1"/>
</dbReference>
<dbReference type="PANTHER" id="PTHR13345:SF9">
    <property type="entry name" value="PROTEIN UXT"/>
    <property type="match status" value="1"/>
</dbReference>
<dbReference type="CTD" id="8240367"/>
<dbReference type="InParanoid" id="E0W063"/>
<evidence type="ECO:0000313" key="2">
    <source>
        <dbReference type="EMBL" id="EEB19019.1"/>
    </source>
</evidence>
<dbReference type="GO" id="GO:0016592">
    <property type="term" value="C:mediator complex"/>
    <property type="evidence" value="ECO:0007669"/>
    <property type="project" value="TreeGrafter"/>
</dbReference>
<reference evidence="2" key="1">
    <citation type="submission" date="2007-04" db="EMBL/GenBank/DDBJ databases">
        <title>Annotation of Pediculus humanus corporis strain USDA.</title>
        <authorList>
            <person name="Kirkness E."/>
            <person name="Hannick L."/>
            <person name="Hass B."/>
            <person name="Bruggner R."/>
            <person name="Lawson D."/>
            <person name="Bidwell S."/>
            <person name="Joardar V."/>
            <person name="Caler E."/>
            <person name="Walenz B."/>
            <person name="Inman J."/>
            <person name="Schobel S."/>
            <person name="Galinsky K."/>
            <person name="Amedeo P."/>
            <person name="Strausberg R."/>
        </authorList>
    </citation>
    <scope>NUCLEOTIDE SEQUENCE</scope>
    <source>
        <strain evidence="2">USDA</strain>
    </source>
</reference>
<dbReference type="HOGENOM" id="CLU_121199_1_0_1"/>
<dbReference type="FunCoup" id="E0W063">
    <property type="interactions" value="336"/>
</dbReference>
<dbReference type="OrthoDB" id="433124at2759"/>
<reference evidence="2" key="2">
    <citation type="submission" date="2007-04" db="EMBL/GenBank/DDBJ databases">
        <title>The genome of the human body louse.</title>
        <authorList>
            <consortium name="The Human Body Louse Genome Consortium"/>
            <person name="Kirkness E."/>
            <person name="Walenz B."/>
            <person name="Hass B."/>
            <person name="Bruggner R."/>
            <person name="Strausberg R."/>
        </authorList>
    </citation>
    <scope>NUCLEOTIDE SEQUENCE</scope>
    <source>
        <strain evidence="2">USDA</strain>
    </source>
</reference>
<dbReference type="SUPFAM" id="SSF46579">
    <property type="entry name" value="Prefoldin"/>
    <property type="match status" value="1"/>
</dbReference>
<gene>
    <name evidence="3" type="primary">8240367</name>
    <name evidence="2" type="ORF">Phum_PHUM546100</name>
</gene>
<dbReference type="Pfam" id="PF02996">
    <property type="entry name" value="Prefoldin"/>
    <property type="match status" value="1"/>
</dbReference>
<evidence type="ECO:0000313" key="4">
    <source>
        <dbReference type="Proteomes" id="UP000009046"/>
    </source>
</evidence>
<sequence length="163" mass="18794">MFEVNCNNNFVTCHVLLDSRMENVEINEKILRYESFINDVLKEDLKLIHGQLEKKNTDIAEWVQLKTVLITLNENDMMDGFKTKMDIGTNVFAQVNVADASKILVNVGCNLYVEFTIKEALKFTEQTIEYLNKQIKILRTTSAEIKARIKLVLHGIQELSNIK</sequence>
<organism>
    <name type="scientific">Pediculus humanus subsp. corporis</name>
    <name type="common">Body louse</name>
    <dbReference type="NCBI Taxonomy" id="121224"/>
    <lineage>
        <taxon>Eukaryota</taxon>
        <taxon>Metazoa</taxon>
        <taxon>Ecdysozoa</taxon>
        <taxon>Arthropoda</taxon>
        <taxon>Hexapoda</taxon>
        <taxon>Insecta</taxon>
        <taxon>Pterygota</taxon>
        <taxon>Neoptera</taxon>
        <taxon>Paraneoptera</taxon>
        <taxon>Psocodea</taxon>
        <taxon>Troctomorpha</taxon>
        <taxon>Phthiraptera</taxon>
        <taxon>Anoplura</taxon>
        <taxon>Pediculidae</taxon>
        <taxon>Pediculus</taxon>
    </lineage>
</organism>
<dbReference type="EMBL" id="DS235857">
    <property type="protein sequence ID" value="EEB19019.1"/>
    <property type="molecule type" value="Genomic_DNA"/>
</dbReference>
<dbReference type="OMA" id="CNFFMEA"/>
<dbReference type="GO" id="GO:0003714">
    <property type="term" value="F:transcription corepressor activity"/>
    <property type="evidence" value="ECO:0007669"/>
    <property type="project" value="InterPro"/>
</dbReference>
<name>E0W063_PEDHC</name>
<dbReference type="VEuPathDB" id="VectorBase:PHUM546100"/>
<proteinExistence type="inferred from homology"/>